<comment type="caution">
    <text evidence="4">The sequence shown here is derived from an EMBL/GenBank/DDBJ whole genome shotgun (WGS) entry which is preliminary data.</text>
</comment>
<dbReference type="PROSITE" id="PS51257">
    <property type="entry name" value="PROKAR_LIPOPROTEIN"/>
    <property type="match status" value="1"/>
</dbReference>
<reference evidence="4 5" key="1">
    <citation type="submission" date="2018-04" db="EMBL/GenBank/DDBJ databases">
        <title>Genomic Encyclopedia of Archaeal and Bacterial Type Strains, Phase II (KMG-II): from individual species to whole genera.</title>
        <authorList>
            <person name="Goeker M."/>
        </authorList>
    </citation>
    <scope>NUCLEOTIDE SEQUENCE [LARGE SCALE GENOMIC DNA]</scope>
    <source>
        <strain evidence="4 5">DSM 5822</strain>
    </source>
</reference>
<evidence type="ECO:0000313" key="4">
    <source>
        <dbReference type="EMBL" id="PTQ88430.1"/>
    </source>
</evidence>
<dbReference type="Pfam" id="PF25973">
    <property type="entry name" value="BSH_CzcB"/>
    <property type="match status" value="1"/>
</dbReference>
<dbReference type="InterPro" id="IPR058647">
    <property type="entry name" value="BSH_CzcB-like"/>
</dbReference>
<dbReference type="Proteomes" id="UP000244223">
    <property type="component" value="Unassembled WGS sequence"/>
</dbReference>
<comment type="similarity">
    <text evidence="1">Belongs to the membrane fusion protein (MFP) (TC 8.A.1) family.</text>
</comment>
<dbReference type="SUPFAM" id="SSF111369">
    <property type="entry name" value="HlyD-like secretion proteins"/>
    <property type="match status" value="1"/>
</dbReference>
<sequence length="365" mass="39013">MKPYFIHVLAIIGGALVVTGCGQAPQATVAQVKEVASLELAATDVTKAEIQTVQSNVAITGQLQALNFTTVQTEVGAAVAEVLVREGQTVTKGQILVRLATQDLEARVHQAEAALAAANAESVLANAVQQRNEELHQQRYVSDIDYKRGIAEANAKAENVKAQKALLLIAKKALANATITAPMTGIVAKRYVQTGQTVAMNAPLLDVIDLRELELVATVPAEHVAQLTIGQRVDFTIQGFTDTFNATVSRINPVADSATRAVTFYARVNQQGQLLKAGLFAQGRLQLGQAEQGVVVPTVAIHYQQQQPYVWRVQGKQLQQQAVTLGTTDSRQGKTVVKQGLAAGDMIVLVQLTEQAANMPVKLAE</sequence>
<proteinExistence type="inferred from homology"/>
<dbReference type="AlphaFoldDB" id="A0A2T5IX54"/>
<feature type="domain" description="CzcB-like barrel-sandwich hybrid" evidence="3">
    <location>
        <begin position="69"/>
        <end position="208"/>
    </location>
</feature>
<protein>
    <submittedName>
        <fullName evidence="4">RND family efflux transporter MFP subunit</fullName>
    </submittedName>
</protein>
<accession>A0A2T5IX54</accession>
<evidence type="ECO:0000259" key="2">
    <source>
        <dbReference type="Pfam" id="PF25954"/>
    </source>
</evidence>
<dbReference type="PANTHER" id="PTHR30469">
    <property type="entry name" value="MULTIDRUG RESISTANCE PROTEIN MDTA"/>
    <property type="match status" value="1"/>
</dbReference>
<organism evidence="4 5">
    <name type="scientific">Agitococcus lubricus</name>
    <dbReference type="NCBI Taxonomy" id="1077255"/>
    <lineage>
        <taxon>Bacteria</taxon>
        <taxon>Pseudomonadati</taxon>
        <taxon>Pseudomonadota</taxon>
        <taxon>Gammaproteobacteria</taxon>
        <taxon>Moraxellales</taxon>
        <taxon>Moraxellaceae</taxon>
        <taxon>Agitococcus</taxon>
    </lineage>
</organism>
<dbReference type="Gene3D" id="1.10.287.470">
    <property type="entry name" value="Helix hairpin bin"/>
    <property type="match status" value="1"/>
</dbReference>
<name>A0A2T5IX54_9GAMM</name>
<dbReference type="GO" id="GO:1990281">
    <property type="term" value="C:efflux pump complex"/>
    <property type="evidence" value="ECO:0007669"/>
    <property type="project" value="TreeGrafter"/>
</dbReference>
<dbReference type="EMBL" id="QAON01000012">
    <property type="protein sequence ID" value="PTQ88430.1"/>
    <property type="molecule type" value="Genomic_DNA"/>
</dbReference>
<feature type="domain" description="CusB-like beta-barrel" evidence="2">
    <location>
        <begin position="215"/>
        <end position="286"/>
    </location>
</feature>
<dbReference type="InterPro" id="IPR006143">
    <property type="entry name" value="RND_pump_MFP"/>
</dbReference>
<gene>
    <name evidence="4" type="ORF">C8N29_11275</name>
</gene>
<dbReference type="Gene3D" id="2.40.30.170">
    <property type="match status" value="1"/>
</dbReference>
<dbReference type="NCBIfam" id="TIGR01730">
    <property type="entry name" value="RND_mfp"/>
    <property type="match status" value="1"/>
</dbReference>
<keyword evidence="5" id="KW-1185">Reference proteome</keyword>
<dbReference type="GO" id="GO:0015562">
    <property type="term" value="F:efflux transmembrane transporter activity"/>
    <property type="evidence" value="ECO:0007669"/>
    <property type="project" value="TreeGrafter"/>
</dbReference>
<dbReference type="RefSeq" id="WP_170106975.1">
    <property type="nucleotide sequence ID" value="NZ_QAON01000012.1"/>
</dbReference>
<evidence type="ECO:0000313" key="5">
    <source>
        <dbReference type="Proteomes" id="UP000244223"/>
    </source>
</evidence>
<evidence type="ECO:0000256" key="1">
    <source>
        <dbReference type="ARBA" id="ARBA00009477"/>
    </source>
</evidence>
<dbReference type="InterPro" id="IPR058792">
    <property type="entry name" value="Beta-barrel_RND_2"/>
</dbReference>
<dbReference type="Gene3D" id="2.40.420.20">
    <property type="match status" value="1"/>
</dbReference>
<dbReference type="Gene3D" id="2.40.50.100">
    <property type="match status" value="1"/>
</dbReference>
<dbReference type="Pfam" id="PF25954">
    <property type="entry name" value="Beta-barrel_RND_2"/>
    <property type="match status" value="1"/>
</dbReference>
<evidence type="ECO:0000259" key="3">
    <source>
        <dbReference type="Pfam" id="PF25973"/>
    </source>
</evidence>